<dbReference type="AlphaFoldDB" id="A0A0C2MYA0"/>
<dbReference type="Proteomes" id="UP000031668">
    <property type="component" value="Unassembled WGS sequence"/>
</dbReference>
<gene>
    <name evidence="1" type="ORF">RF11_03439</name>
</gene>
<dbReference type="GO" id="GO:0003676">
    <property type="term" value="F:nucleic acid binding"/>
    <property type="evidence" value="ECO:0007669"/>
    <property type="project" value="InterPro"/>
</dbReference>
<dbReference type="Gene3D" id="3.30.420.10">
    <property type="entry name" value="Ribonuclease H-like superfamily/Ribonuclease H"/>
    <property type="match status" value="1"/>
</dbReference>
<proteinExistence type="predicted"/>
<reference evidence="1 2" key="1">
    <citation type="journal article" date="2014" name="Genome Biol. Evol.">
        <title>The genome of the myxosporean Thelohanellus kitauei shows adaptations to nutrient acquisition within its fish host.</title>
        <authorList>
            <person name="Yang Y."/>
            <person name="Xiong J."/>
            <person name="Zhou Z."/>
            <person name="Huo F."/>
            <person name="Miao W."/>
            <person name="Ran C."/>
            <person name="Liu Y."/>
            <person name="Zhang J."/>
            <person name="Feng J."/>
            <person name="Wang M."/>
            <person name="Wang M."/>
            <person name="Wang L."/>
            <person name="Yao B."/>
        </authorList>
    </citation>
    <scope>NUCLEOTIDE SEQUENCE [LARGE SCALE GENOMIC DNA]</scope>
    <source>
        <strain evidence="1">Wuqing</strain>
    </source>
</reference>
<evidence type="ECO:0000313" key="1">
    <source>
        <dbReference type="EMBL" id="KII66597.1"/>
    </source>
</evidence>
<sequence>MCNGLVERYNKKIKEILRSLIKDDPQTWDDFIDCAMLSLQASKSRTTRHTPAEIIYGNNIVLPIDLVFSNHAKICQSDEHEYVTLLRKKLDQAYKLVNENSEPNRKEMKSYYDKNATTKFYNIGDYVLINKVVRGKLDPLFDGPFKIIAKNHPVYDVENIYNQNERIRAHFNRFVPCASPESRSMQGDVPPAQPTVRRSQRIAAQNTIPDYSSAVLGEGEDM</sequence>
<dbReference type="SUPFAM" id="SSF53098">
    <property type="entry name" value="Ribonuclease H-like"/>
    <property type="match status" value="1"/>
</dbReference>
<dbReference type="PANTHER" id="PTHR37984">
    <property type="entry name" value="PROTEIN CBG26694"/>
    <property type="match status" value="1"/>
</dbReference>
<organism evidence="1 2">
    <name type="scientific">Thelohanellus kitauei</name>
    <name type="common">Myxosporean</name>
    <dbReference type="NCBI Taxonomy" id="669202"/>
    <lineage>
        <taxon>Eukaryota</taxon>
        <taxon>Metazoa</taxon>
        <taxon>Cnidaria</taxon>
        <taxon>Myxozoa</taxon>
        <taxon>Myxosporea</taxon>
        <taxon>Bivalvulida</taxon>
        <taxon>Platysporina</taxon>
        <taxon>Myxobolidae</taxon>
        <taxon>Thelohanellus</taxon>
    </lineage>
</organism>
<accession>A0A0C2MYA0</accession>
<dbReference type="PANTHER" id="PTHR37984:SF15">
    <property type="entry name" value="INTEGRASE CATALYTIC DOMAIN-CONTAINING PROTEIN"/>
    <property type="match status" value="1"/>
</dbReference>
<dbReference type="EMBL" id="JWZT01003510">
    <property type="protein sequence ID" value="KII66597.1"/>
    <property type="molecule type" value="Genomic_DNA"/>
</dbReference>
<dbReference type="OMA" id="FICTHRL"/>
<keyword evidence="2" id="KW-1185">Reference proteome</keyword>
<evidence type="ECO:0000313" key="2">
    <source>
        <dbReference type="Proteomes" id="UP000031668"/>
    </source>
</evidence>
<protein>
    <submittedName>
        <fullName evidence="1">Transposon Tf2-11 polyprotein</fullName>
    </submittedName>
</protein>
<comment type="caution">
    <text evidence="1">The sequence shown here is derived from an EMBL/GenBank/DDBJ whole genome shotgun (WGS) entry which is preliminary data.</text>
</comment>
<dbReference type="InterPro" id="IPR012337">
    <property type="entry name" value="RNaseH-like_sf"/>
</dbReference>
<dbReference type="InterPro" id="IPR036397">
    <property type="entry name" value="RNaseH_sf"/>
</dbReference>
<dbReference type="OrthoDB" id="5988470at2759"/>
<name>A0A0C2MYA0_THEKT</name>
<dbReference type="InterPro" id="IPR050951">
    <property type="entry name" value="Retrovirus_Pol_polyprotein"/>
</dbReference>